<evidence type="ECO:0000256" key="9">
    <source>
        <dbReference type="ARBA" id="ARBA00023224"/>
    </source>
</evidence>
<dbReference type="PRINTS" id="PR00526">
    <property type="entry name" value="FMETLEUPHER"/>
</dbReference>
<keyword evidence="9" id="KW-0807">Transducer</keyword>
<gene>
    <name evidence="13" type="ORF">ACEWY4_019602</name>
</gene>
<feature type="transmembrane region" description="Helical" evidence="11">
    <location>
        <begin position="90"/>
        <end position="113"/>
    </location>
</feature>
<dbReference type="GO" id="GO:0004930">
    <property type="term" value="F:G protein-coupled receptor activity"/>
    <property type="evidence" value="ECO:0007669"/>
    <property type="project" value="UniProtKB-KW"/>
</dbReference>
<evidence type="ECO:0000313" key="14">
    <source>
        <dbReference type="Proteomes" id="UP001591681"/>
    </source>
</evidence>
<evidence type="ECO:0000256" key="4">
    <source>
        <dbReference type="ARBA" id="ARBA00022989"/>
    </source>
</evidence>
<evidence type="ECO:0000256" key="2">
    <source>
        <dbReference type="ARBA" id="ARBA00022500"/>
    </source>
</evidence>
<dbReference type="InterPro" id="IPR000826">
    <property type="entry name" value="Formyl_rcpt-rel"/>
</dbReference>
<dbReference type="PROSITE" id="PS50262">
    <property type="entry name" value="G_PROTEIN_RECEP_F1_2"/>
    <property type="match status" value="1"/>
</dbReference>
<keyword evidence="14" id="KW-1185">Reference proteome</keyword>
<keyword evidence="3 11" id="KW-0812">Transmembrane</keyword>
<evidence type="ECO:0000256" key="8">
    <source>
        <dbReference type="ARBA" id="ARBA00023170"/>
    </source>
</evidence>
<organism evidence="13 14">
    <name type="scientific">Coilia grayii</name>
    <name type="common">Gray's grenadier anchovy</name>
    <dbReference type="NCBI Taxonomy" id="363190"/>
    <lineage>
        <taxon>Eukaryota</taxon>
        <taxon>Metazoa</taxon>
        <taxon>Chordata</taxon>
        <taxon>Craniata</taxon>
        <taxon>Vertebrata</taxon>
        <taxon>Euteleostomi</taxon>
        <taxon>Actinopterygii</taxon>
        <taxon>Neopterygii</taxon>
        <taxon>Teleostei</taxon>
        <taxon>Clupei</taxon>
        <taxon>Clupeiformes</taxon>
        <taxon>Clupeoidei</taxon>
        <taxon>Engraulidae</taxon>
        <taxon>Coilinae</taxon>
        <taxon>Coilia</taxon>
    </lineage>
</organism>
<accession>A0ABD1JBD8</accession>
<comment type="similarity">
    <text evidence="10">Belongs to the chemokine-like receptor (CMKLR) family.</text>
</comment>
<dbReference type="AlphaFoldDB" id="A0ABD1JBD8"/>
<feature type="transmembrane region" description="Helical" evidence="11">
    <location>
        <begin position="212"/>
        <end position="230"/>
    </location>
</feature>
<dbReference type="PANTHER" id="PTHR24225">
    <property type="entry name" value="CHEMOTACTIC RECEPTOR"/>
    <property type="match status" value="1"/>
</dbReference>
<evidence type="ECO:0000256" key="5">
    <source>
        <dbReference type="ARBA" id="ARBA00023040"/>
    </source>
</evidence>
<dbReference type="GO" id="GO:0006935">
    <property type="term" value="P:chemotaxis"/>
    <property type="evidence" value="ECO:0007669"/>
    <property type="project" value="UniProtKB-KW"/>
</dbReference>
<dbReference type="GO" id="GO:0016020">
    <property type="term" value="C:membrane"/>
    <property type="evidence" value="ECO:0007669"/>
    <property type="project" value="UniProtKB-SubCell"/>
</dbReference>
<dbReference type="SUPFAM" id="SSF81321">
    <property type="entry name" value="Family A G protein-coupled receptor-like"/>
    <property type="match status" value="1"/>
</dbReference>
<evidence type="ECO:0000256" key="6">
    <source>
        <dbReference type="ARBA" id="ARBA00023136"/>
    </source>
</evidence>
<evidence type="ECO:0000256" key="3">
    <source>
        <dbReference type="ARBA" id="ARBA00022692"/>
    </source>
</evidence>
<keyword evidence="5" id="KW-0297">G-protein coupled receptor</keyword>
<dbReference type="InterPro" id="IPR000276">
    <property type="entry name" value="GPCR_Rhodpsn"/>
</dbReference>
<comment type="caution">
    <text evidence="13">The sequence shown here is derived from an EMBL/GenBank/DDBJ whole genome shotgun (WGS) entry which is preliminary data.</text>
</comment>
<keyword evidence="8" id="KW-0675">Receptor</keyword>
<sequence>MSADLTQGVVNNIQIVLYALTIVLGSVGNSLVIWMIAVRMKPTATNVCLLNLAVADLIFSISRILSLIYLSLNQWQFGVPLCQLNGLLKYANMFCSVFLLVVISLDRAVCIWCPIQAKNLRTVPLARVINVGVWVAAVVLSLPYSISRTVALKDNNTTKCTMETVESKSMRTCLYLVRFLFGFLLPFLVIACCYVLAACGLRRSRLNRKVRIIRVLVMLVSAFFLCWAPYHMLLLVKMVQKESEWVKFGLPVATGLSYFNSCVNPILYFFMGLERKKNFKRSISGALRRALEDDSIAAVTEGQETAKEGAQLKHRNVENVNEKL</sequence>
<dbReference type="Proteomes" id="UP001591681">
    <property type="component" value="Unassembled WGS sequence"/>
</dbReference>
<evidence type="ECO:0000256" key="11">
    <source>
        <dbReference type="SAM" id="Phobius"/>
    </source>
</evidence>
<protein>
    <recommendedName>
        <fullName evidence="12">G-protein coupled receptors family 1 profile domain-containing protein</fullName>
    </recommendedName>
</protein>
<feature type="transmembrane region" description="Helical" evidence="11">
    <location>
        <begin position="250"/>
        <end position="271"/>
    </location>
</feature>
<dbReference type="PANTHER" id="PTHR24225:SF48">
    <property type="entry name" value="C3A ANAPHYLATOXIN CHEMOTACTIC RECEPTOR-RELATED"/>
    <property type="match status" value="1"/>
</dbReference>
<feature type="transmembrane region" description="Helical" evidence="11">
    <location>
        <begin position="175"/>
        <end position="200"/>
    </location>
</feature>
<feature type="transmembrane region" description="Helical" evidence="11">
    <location>
        <begin position="15"/>
        <end position="37"/>
    </location>
</feature>
<keyword evidence="7" id="KW-1015">Disulfide bond</keyword>
<evidence type="ECO:0000313" key="13">
    <source>
        <dbReference type="EMBL" id="KAL2084084.1"/>
    </source>
</evidence>
<dbReference type="Gene3D" id="1.20.1070.10">
    <property type="entry name" value="Rhodopsin 7-helix transmembrane proteins"/>
    <property type="match status" value="1"/>
</dbReference>
<dbReference type="FunFam" id="1.20.1070.10:FF:000034">
    <property type="entry name" value="G-protein coupled receptor 1"/>
    <property type="match status" value="1"/>
</dbReference>
<proteinExistence type="inferred from homology"/>
<evidence type="ECO:0000256" key="1">
    <source>
        <dbReference type="ARBA" id="ARBA00004141"/>
    </source>
</evidence>
<feature type="domain" description="G-protein coupled receptors family 1 profile" evidence="12">
    <location>
        <begin position="28"/>
        <end position="268"/>
    </location>
</feature>
<name>A0ABD1JBD8_9TELE</name>
<feature type="transmembrane region" description="Helical" evidence="11">
    <location>
        <begin position="125"/>
        <end position="146"/>
    </location>
</feature>
<keyword evidence="4 11" id="KW-1133">Transmembrane helix</keyword>
<keyword evidence="2" id="KW-0145">Chemotaxis</keyword>
<evidence type="ECO:0000256" key="7">
    <source>
        <dbReference type="ARBA" id="ARBA00023157"/>
    </source>
</evidence>
<keyword evidence="6 11" id="KW-0472">Membrane</keyword>
<dbReference type="InterPro" id="IPR017452">
    <property type="entry name" value="GPCR_Rhodpsn_7TM"/>
</dbReference>
<dbReference type="EMBL" id="JBHFQA010000017">
    <property type="protein sequence ID" value="KAL2084084.1"/>
    <property type="molecule type" value="Genomic_DNA"/>
</dbReference>
<dbReference type="PRINTS" id="PR00237">
    <property type="entry name" value="GPCRRHODOPSN"/>
</dbReference>
<reference evidence="13 14" key="1">
    <citation type="submission" date="2024-09" db="EMBL/GenBank/DDBJ databases">
        <title>A chromosome-level genome assembly of Gray's grenadier anchovy, Coilia grayii.</title>
        <authorList>
            <person name="Fu Z."/>
        </authorList>
    </citation>
    <scope>NUCLEOTIDE SEQUENCE [LARGE SCALE GENOMIC DNA]</scope>
    <source>
        <strain evidence="13">G4</strain>
        <tissue evidence="13">Muscle</tissue>
    </source>
</reference>
<evidence type="ECO:0000259" key="12">
    <source>
        <dbReference type="PROSITE" id="PS50262"/>
    </source>
</evidence>
<dbReference type="Pfam" id="PF00001">
    <property type="entry name" value="7tm_1"/>
    <property type="match status" value="1"/>
</dbReference>
<feature type="transmembrane region" description="Helical" evidence="11">
    <location>
        <begin position="49"/>
        <end position="70"/>
    </location>
</feature>
<comment type="subcellular location">
    <subcellularLocation>
        <location evidence="1">Membrane</location>
        <topology evidence="1">Multi-pass membrane protein</topology>
    </subcellularLocation>
</comment>
<evidence type="ECO:0000256" key="10">
    <source>
        <dbReference type="ARBA" id="ARBA00025736"/>
    </source>
</evidence>